<dbReference type="Proteomes" id="UP001196870">
    <property type="component" value="Unassembled WGS sequence"/>
</dbReference>
<dbReference type="EC" id="2.7.7.65" evidence="1"/>
<evidence type="ECO:0000256" key="3">
    <source>
        <dbReference type="SAM" id="Phobius"/>
    </source>
</evidence>
<feature type="transmembrane region" description="Helical" evidence="3">
    <location>
        <begin position="79"/>
        <end position="98"/>
    </location>
</feature>
<dbReference type="SUPFAM" id="SSF55073">
    <property type="entry name" value="Nucleotide cyclase"/>
    <property type="match status" value="1"/>
</dbReference>
<evidence type="ECO:0000313" key="5">
    <source>
        <dbReference type="EMBL" id="MBR0666017.1"/>
    </source>
</evidence>
<dbReference type="InterPro" id="IPR043128">
    <property type="entry name" value="Rev_trsase/Diguanyl_cyclase"/>
</dbReference>
<dbReference type="InterPro" id="IPR000160">
    <property type="entry name" value="GGDEF_dom"/>
</dbReference>
<keyword evidence="6" id="KW-1185">Reference proteome</keyword>
<dbReference type="Gene3D" id="3.30.70.270">
    <property type="match status" value="1"/>
</dbReference>
<dbReference type="NCBIfam" id="TIGR00254">
    <property type="entry name" value="GGDEF"/>
    <property type="match status" value="1"/>
</dbReference>
<feature type="transmembrane region" description="Helical" evidence="3">
    <location>
        <begin position="110"/>
        <end position="129"/>
    </location>
</feature>
<name>A0ABS5F0D1_9PROT</name>
<dbReference type="PANTHER" id="PTHR45138:SF9">
    <property type="entry name" value="DIGUANYLATE CYCLASE DGCM-RELATED"/>
    <property type="match status" value="1"/>
</dbReference>
<feature type="domain" description="GGDEF" evidence="4">
    <location>
        <begin position="264"/>
        <end position="396"/>
    </location>
</feature>
<dbReference type="PROSITE" id="PS50887">
    <property type="entry name" value="GGDEF"/>
    <property type="match status" value="1"/>
</dbReference>
<dbReference type="InterPro" id="IPR050469">
    <property type="entry name" value="Diguanylate_Cyclase"/>
</dbReference>
<keyword evidence="3" id="KW-0812">Transmembrane</keyword>
<organism evidence="5 6">
    <name type="scientific">Plastoroseomonas hellenica</name>
    <dbReference type="NCBI Taxonomy" id="2687306"/>
    <lineage>
        <taxon>Bacteria</taxon>
        <taxon>Pseudomonadati</taxon>
        <taxon>Pseudomonadota</taxon>
        <taxon>Alphaproteobacteria</taxon>
        <taxon>Acetobacterales</taxon>
        <taxon>Acetobacteraceae</taxon>
        <taxon>Plastoroseomonas</taxon>
    </lineage>
</organism>
<sequence length="408" mass="44702">MRGRLRRWARYRLDDATPRITMALIGPGVLCVFGLAFLWAWTIERKRHYLLLLAAAPCLFALGVMIQVFHWPANTAPNALLSALFYTSAVLLTAEAILRRSGKRFGLRTDAAMLIAVLGGLWYFAYIAPNTLVRVYIQNFGYGVILLLAALRLVHLRRGAWIDRALFWILSAFALHFFPRTVLTIGLSAPPTAGAFGASLFWATLHLSLAVLGAGLALAILAAALSDLIEDLRRERDIDGLTGILNRQGFESRAAAIIAEAGRTPCTLIACDLDHFKQINDRHGHAAGDHVLKAFGRLLRLSARATDLVGRMGGEEFAVLLAGATRDGGFEFAERLRIELSEAEFEFLPASGGVTASLGIAELRPGESMSHLFARADRRLYQAKAAGRNRTVAKDKLSGRGDLRTDQR</sequence>
<feature type="transmembrane region" description="Helical" evidence="3">
    <location>
        <begin position="49"/>
        <end position="73"/>
    </location>
</feature>
<evidence type="ECO:0000313" key="6">
    <source>
        <dbReference type="Proteomes" id="UP001196870"/>
    </source>
</evidence>
<comment type="caution">
    <text evidence="5">The sequence shown here is derived from an EMBL/GenBank/DDBJ whole genome shotgun (WGS) entry which is preliminary data.</text>
</comment>
<evidence type="ECO:0000259" key="4">
    <source>
        <dbReference type="PROSITE" id="PS50887"/>
    </source>
</evidence>
<feature type="transmembrane region" description="Helical" evidence="3">
    <location>
        <begin position="20"/>
        <end position="42"/>
    </location>
</feature>
<comment type="catalytic activity">
    <reaction evidence="2">
        <text>2 GTP = 3',3'-c-di-GMP + 2 diphosphate</text>
        <dbReference type="Rhea" id="RHEA:24898"/>
        <dbReference type="ChEBI" id="CHEBI:33019"/>
        <dbReference type="ChEBI" id="CHEBI:37565"/>
        <dbReference type="ChEBI" id="CHEBI:58805"/>
        <dbReference type="EC" id="2.7.7.65"/>
    </reaction>
</comment>
<dbReference type="PANTHER" id="PTHR45138">
    <property type="entry name" value="REGULATORY COMPONENTS OF SENSORY TRANSDUCTION SYSTEM"/>
    <property type="match status" value="1"/>
</dbReference>
<dbReference type="SMART" id="SM00267">
    <property type="entry name" value="GGDEF"/>
    <property type="match status" value="1"/>
</dbReference>
<proteinExistence type="predicted"/>
<keyword evidence="3" id="KW-1133">Transmembrane helix</keyword>
<dbReference type="Pfam" id="PF00990">
    <property type="entry name" value="GGDEF"/>
    <property type="match status" value="1"/>
</dbReference>
<gene>
    <name evidence="5" type="ORF">GXW71_16780</name>
</gene>
<protein>
    <recommendedName>
        <fullName evidence="1">diguanylate cyclase</fullName>
        <ecNumber evidence="1">2.7.7.65</ecNumber>
    </recommendedName>
</protein>
<dbReference type="CDD" id="cd01949">
    <property type="entry name" value="GGDEF"/>
    <property type="match status" value="1"/>
</dbReference>
<keyword evidence="3" id="KW-0472">Membrane</keyword>
<feature type="transmembrane region" description="Helical" evidence="3">
    <location>
        <begin position="166"/>
        <end position="188"/>
    </location>
</feature>
<evidence type="ECO:0000256" key="1">
    <source>
        <dbReference type="ARBA" id="ARBA00012528"/>
    </source>
</evidence>
<feature type="transmembrane region" description="Helical" evidence="3">
    <location>
        <begin position="135"/>
        <end position="154"/>
    </location>
</feature>
<feature type="transmembrane region" description="Helical" evidence="3">
    <location>
        <begin position="200"/>
        <end position="226"/>
    </location>
</feature>
<accession>A0ABS5F0D1</accession>
<dbReference type="EMBL" id="JAAGBB010000019">
    <property type="protein sequence ID" value="MBR0666017.1"/>
    <property type="molecule type" value="Genomic_DNA"/>
</dbReference>
<evidence type="ECO:0000256" key="2">
    <source>
        <dbReference type="ARBA" id="ARBA00034247"/>
    </source>
</evidence>
<dbReference type="InterPro" id="IPR029787">
    <property type="entry name" value="Nucleotide_cyclase"/>
</dbReference>
<reference evidence="6" key="1">
    <citation type="journal article" date="2021" name="Syst. Appl. Microbiol.">
        <title>Roseomonas hellenica sp. nov., isolated from roots of wild-growing Alkanna tinctoria.</title>
        <authorList>
            <person name="Rat A."/>
            <person name="Naranjo H.D."/>
            <person name="Lebbe L."/>
            <person name="Cnockaert M."/>
            <person name="Krigas N."/>
            <person name="Grigoriadou K."/>
            <person name="Maloupa E."/>
            <person name="Willems A."/>
        </authorList>
    </citation>
    <scope>NUCLEOTIDE SEQUENCE [LARGE SCALE GENOMIC DNA]</scope>
    <source>
        <strain evidence="6">LMG 31523</strain>
    </source>
</reference>